<sequence>MMKDYLTQLYAIGLFTFSKKKVRYQRSSPQSRTLSIMGATCGADSKGTIIKVAVIAATLAIVVIGLAIVLWRWREAVEKRQIKAAEESGTPIFEQNGFVFAKKLKNPSEFDLESQDLQSNSTDSPTIPLVNLRPPIPALIRTPATGSM</sequence>
<dbReference type="AlphaFoldDB" id="A0A9Q8LIB7"/>
<dbReference type="RefSeq" id="XP_047762279.1">
    <property type="nucleotide sequence ID" value="XM_047905109.1"/>
</dbReference>
<evidence type="ECO:0000256" key="1">
    <source>
        <dbReference type="SAM" id="Phobius"/>
    </source>
</evidence>
<gene>
    <name evidence="2" type="ORF">CLAFUR5_05961</name>
</gene>
<protein>
    <submittedName>
        <fullName evidence="2">Uncharacterized protein</fullName>
    </submittedName>
</protein>
<dbReference type="GeneID" id="71985839"/>
<keyword evidence="3" id="KW-1185">Reference proteome</keyword>
<name>A0A9Q8LIB7_PASFU</name>
<dbReference type="KEGG" id="ffu:CLAFUR5_05961"/>
<evidence type="ECO:0000313" key="2">
    <source>
        <dbReference type="EMBL" id="UJO17913.1"/>
    </source>
</evidence>
<dbReference type="Proteomes" id="UP000756132">
    <property type="component" value="Chromosome 5"/>
</dbReference>
<reference evidence="2" key="2">
    <citation type="journal article" date="2022" name="Microb. Genom.">
        <title>A chromosome-scale genome assembly of the tomato pathogen Cladosporium fulvum reveals a compartmentalized genome architecture and the presence of a dispensable chromosome.</title>
        <authorList>
            <person name="Zaccaron A.Z."/>
            <person name="Chen L.H."/>
            <person name="Samaras A."/>
            <person name="Stergiopoulos I."/>
        </authorList>
    </citation>
    <scope>NUCLEOTIDE SEQUENCE</scope>
    <source>
        <strain evidence="2">Race5_Kim</strain>
    </source>
</reference>
<keyword evidence="1" id="KW-0812">Transmembrane</keyword>
<keyword evidence="1" id="KW-1133">Transmembrane helix</keyword>
<reference evidence="2" key="1">
    <citation type="submission" date="2021-12" db="EMBL/GenBank/DDBJ databases">
        <authorList>
            <person name="Zaccaron A."/>
            <person name="Stergiopoulos I."/>
        </authorList>
    </citation>
    <scope>NUCLEOTIDE SEQUENCE</scope>
    <source>
        <strain evidence="2">Race5_Kim</strain>
    </source>
</reference>
<accession>A0A9Q8LIB7</accession>
<dbReference type="EMBL" id="CP090167">
    <property type="protein sequence ID" value="UJO17913.1"/>
    <property type="molecule type" value="Genomic_DNA"/>
</dbReference>
<organism evidence="2 3">
    <name type="scientific">Passalora fulva</name>
    <name type="common">Tomato leaf mold</name>
    <name type="synonym">Cladosporium fulvum</name>
    <dbReference type="NCBI Taxonomy" id="5499"/>
    <lineage>
        <taxon>Eukaryota</taxon>
        <taxon>Fungi</taxon>
        <taxon>Dikarya</taxon>
        <taxon>Ascomycota</taxon>
        <taxon>Pezizomycotina</taxon>
        <taxon>Dothideomycetes</taxon>
        <taxon>Dothideomycetidae</taxon>
        <taxon>Mycosphaerellales</taxon>
        <taxon>Mycosphaerellaceae</taxon>
        <taxon>Fulvia</taxon>
    </lineage>
</organism>
<keyword evidence="1" id="KW-0472">Membrane</keyword>
<feature type="transmembrane region" description="Helical" evidence="1">
    <location>
        <begin position="52"/>
        <end position="73"/>
    </location>
</feature>
<evidence type="ECO:0000313" key="3">
    <source>
        <dbReference type="Proteomes" id="UP000756132"/>
    </source>
</evidence>
<proteinExistence type="predicted"/>